<keyword evidence="1" id="KW-0812">Transmembrane</keyword>
<dbReference type="EMBL" id="QJKJ01013320">
    <property type="protein sequence ID" value="RDX66689.1"/>
    <property type="molecule type" value="Genomic_DNA"/>
</dbReference>
<feature type="transmembrane region" description="Helical" evidence="1">
    <location>
        <begin position="74"/>
        <end position="97"/>
    </location>
</feature>
<organism evidence="2 3">
    <name type="scientific">Mucuna pruriens</name>
    <name type="common">Velvet bean</name>
    <name type="synonym">Dolichos pruriens</name>
    <dbReference type="NCBI Taxonomy" id="157652"/>
    <lineage>
        <taxon>Eukaryota</taxon>
        <taxon>Viridiplantae</taxon>
        <taxon>Streptophyta</taxon>
        <taxon>Embryophyta</taxon>
        <taxon>Tracheophyta</taxon>
        <taxon>Spermatophyta</taxon>
        <taxon>Magnoliopsida</taxon>
        <taxon>eudicotyledons</taxon>
        <taxon>Gunneridae</taxon>
        <taxon>Pentapetalae</taxon>
        <taxon>rosids</taxon>
        <taxon>fabids</taxon>
        <taxon>Fabales</taxon>
        <taxon>Fabaceae</taxon>
        <taxon>Papilionoideae</taxon>
        <taxon>50 kb inversion clade</taxon>
        <taxon>NPAAA clade</taxon>
        <taxon>indigoferoid/millettioid clade</taxon>
        <taxon>Phaseoleae</taxon>
        <taxon>Mucuna</taxon>
    </lineage>
</organism>
<protein>
    <submittedName>
        <fullName evidence="2">Uncharacterized protein</fullName>
    </submittedName>
</protein>
<name>A0A371EL80_MUCPR</name>
<evidence type="ECO:0000256" key="1">
    <source>
        <dbReference type="SAM" id="Phobius"/>
    </source>
</evidence>
<accession>A0A371EL80</accession>
<keyword evidence="3" id="KW-1185">Reference proteome</keyword>
<dbReference type="AlphaFoldDB" id="A0A371EL80"/>
<proteinExistence type="predicted"/>
<gene>
    <name evidence="2" type="ORF">CR513_54520</name>
</gene>
<feature type="non-terminal residue" evidence="2">
    <location>
        <position position="1"/>
    </location>
</feature>
<evidence type="ECO:0000313" key="3">
    <source>
        <dbReference type="Proteomes" id="UP000257109"/>
    </source>
</evidence>
<comment type="caution">
    <text evidence="2">The sequence shown here is derived from an EMBL/GenBank/DDBJ whole genome shotgun (WGS) entry which is preliminary data.</text>
</comment>
<sequence>MMQTMVVIGLKERVQAEDVTPYDHVLYHEPIRIKYQLEDYSSFEHNIFVFYDNINAINLSKNLIQHSKVKHIEISIFLVLSLLILIINELITSLNLYQKIILTS</sequence>
<dbReference type="Proteomes" id="UP000257109">
    <property type="component" value="Unassembled WGS sequence"/>
</dbReference>
<keyword evidence="1" id="KW-1133">Transmembrane helix</keyword>
<keyword evidence="1" id="KW-0472">Membrane</keyword>
<evidence type="ECO:0000313" key="2">
    <source>
        <dbReference type="EMBL" id="RDX66689.1"/>
    </source>
</evidence>
<feature type="non-terminal residue" evidence="2">
    <location>
        <position position="104"/>
    </location>
</feature>
<reference evidence="2" key="1">
    <citation type="submission" date="2018-05" db="EMBL/GenBank/DDBJ databases">
        <title>Draft genome of Mucuna pruriens seed.</title>
        <authorList>
            <person name="Nnadi N.E."/>
            <person name="Vos R."/>
            <person name="Hasami M.H."/>
            <person name="Devisetty U.K."/>
            <person name="Aguiy J.C."/>
        </authorList>
    </citation>
    <scope>NUCLEOTIDE SEQUENCE [LARGE SCALE GENOMIC DNA]</scope>
    <source>
        <strain evidence="2">JCA_2017</strain>
    </source>
</reference>